<evidence type="ECO:0000313" key="10">
    <source>
        <dbReference type="Proteomes" id="UP000824073"/>
    </source>
</evidence>
<dbReference type="Proteomes" id="UP000824073">
    <property type="component" value="Unassembled WGS sequence"/>
</dbReference>
<reference evidence="9" key="1">
    <citation type="submission" date="2020-10" db="EMBL/GenBank/DDBJ databases">
        <authorList>
            <person name="Gilroy R."/>
        </authorList>
    </citation>
    <scope>NUCLEOTIDE SEQUENCE</scope>
    <source>
        <strain evidence="9">CHK191-8634</strain>
    </source>
</reference>
<accession>A0A9D1ITE0</accession>
<dbReference type="EMBL" id="DVMR01000008">
    <property type="protein sequence ID" value="HIU42780.1"/>
    <property type="molecule type" value="Genomic_DNA"/>
</dbReference>
<evidence type="ECO:0000256" key="7">
    <source>
        <dbReference type="SAM" id="Phobius"/>
    </source>
</evidence>
<dbReference type="InterPro" id="IPR005115">
    <property type="entry name" value="Gly_transporter"/>
</dbReference>
<name>A0A9D1ITE0_9CLOT</name>
<feature type="domain" description="Glycine transporter" evidence="8">
    <location>
        <begin position="105"/>
        <end position="178"/>
    </location>
</feature>
<keyword evidence="5 7" id="KW-1133">Transmembrane helix</keyword>
<dbReference type="PANTHER" id="PTHR30506:SF3">
    <property type="entry name" value="UPF0126 INNER MEMBRANE PROTEIN YADS-RELATED"/>
    <property type="match status" value="1"/>
</dbReference>
<dbReference type="AlphaFoldDB" id="A0A9D1ITE0"/>
<feature type="transmembrane region" description="Helical" evidence="7">
    <location>
        <begin position="98"/>
        <end position="118"/>
    </location>
</feature>
<feature type="transmembrane region" description="Helical" evidence="7">
    <location>
        <begin position="35"/>
        <end position="55"/>
    </location>
</feature>
<evidence type="ECO:0000256" key="1">
    <source>
        <dbReference type="ARBA" id="ARBA00004651"/>
    </source>
</evidence>
<evidence type="ECO:0000256" key="5">
    <source>
        <dbReference type="ARBA" id="ARBA00022989"/>
    </source>
</evidence>
<comment type="subcellular location">
    <subcellularLocation>
        <location evidence="1">Cell membrane</location>
        <topology evidence="1">Multi-pass membrane protein</topology>
    </subcellularLocation>
</comment>
<evidence type="ECO:0000259" key="8">
    <source>
        <dbReference type="Pfam" id="PF03458"/>
    </source>
</evidence>
<sequence>MSLTDWIILITELVGTIAFAVSGSLTAIERRLDFFGILVLAIFTAVGGGLIRDLILGNTPPVMFRNPLYVLVAFASSVLLILFSPFFLRTHYSKKMNLVMHGINIFDAVGLGIFTLTGMNTAFSMGYDSAFLAVFVGVTTGVGGGVMRDVLAGRTPQLLRRDIYAVAAIIGALSFYLFRLFLPQAGAMLSAAVLIVLIRLVALYRRWNLPVLSPDGKARGKR</sequence>
<comment type="caution">
    <text evidence="9">The sequence shown here is derived from an EMBL/GenBank/DDBJ whole genome shotgun (WGS) entry which is preliminary data.</text>
</comment>
<gene>
    <name evidence="9" type="ORF">IAB67_00595</name>
</gene>
<dbReference type="PANTHER" id="PTHR30506">
    <property type="entry name" value="INNER MEMBRANE PROTEIN"/>
    <property type="match status" value="1"/>
</dbReference>
<protein>
    <submittedName>
        <fullName evidence="9">Trimeric intracellular cation channel family protein</fullName>
    </submittedName>
</protein>
<feature type="transmembrane region" description="Helical" evidence="7">
    <location>
        <begin position="67"/>
        <end position="86"/>
    </location>
</feature>
<evidence type="ECO:0000256" key="6">
    <source>
        <dbReference type="ARBA" id="ARBA00023136"/>
    </source>
</evidence>
<keyword evidence="4 7" id="KW-0812">Transmembrane</keyword>
<feature type="transmembrane region" description="Helical" evidence="7">
    <location>
        <begin position="187"/>
        <end position="204"/>
    </location>
</feature>
<evidence type="ECO:0000256" key="4">
    <source>
        <dbReference type="ARBA" id="ARBA00022692"/>
    </source>
</evidence>
<keyword evidence="6 7" id="KW-0472">Membrane</keyword>
<comment type="similarity">
    <text evidence="2">Belongs to the UPF0126 family.</text>
</comment>
<evidence type="ECO:0000313" key="9">
    <source>
        <dbReference type="EMBL" id="HIU42780.1"/>
    </source>
</evidence>
<keyword evidence="3" id="KW-1003">Cell membrane</keyword>
<feature type="transmembrane region" description="Helical" evidence="7">
    <location>
        <begin position="163"/>
        <end position="181"/>
    </location>
</feature>
<evidence type="ECO:0000256" key="3">
    <source>
        <dbReference type="ARBA" id="ARBA00022475"/>
    </source>
</evidence>
<feature type="transmembrane region" description="Helical" evidence="7">
    <location>
        <begin position="6"/>
        <end position="28"/>
    </location>
</feature>
<proteinExistence type="inferred from homology"/>
<reference evidence="9" key="2">
    <citation type="journal article" date="2021" name="PeerJ">
        <title>Extensive microbial diversity within the chicken gut microbiome revealed by metagenomics and culture.</title>
        <authorList>
            <person name="Gilroy R."/>
            <person name="Ravi A."/>
            <person name="Getino M."/>
            <person name="Pursley I."/>
            <person name="Horton D.L."/>
            <person name="Alikhan N.F."/>
            <person name="Baker D."/>
            <person name="Gharbi K."/>
            <person name="Hall N."/>
            <person name="Watson M."/>
            <person name="Adriaenssens E.M."/>
            <person name="Foster-Nyarko E."/>
            <person name="Jarju S."/>
            <person name="Secka A."/>
            <person name="Antonio M."/>
            <person name="Oren A."/>
            <person name="Chaudhuri R.R."/>
            <person name="La Ragione R."/>
            <person name="Hildebrand F."/>
            <person name="Pallen M.J."/>
        </authorList>
    </citation>
    <scope>NUCLEOTIDE SEQUENCE</scope>
    <source>
        <strain evidence="9">CHK191-8634</strain>
    </source>
</reference>
<feature type="domain" description="Glycine transporter" evidence="8">
    <location>
        <begin position="10"/>
        <end position="84"/>
    </location>
</feature>
<dbReference type="GO" id="GO:0005886">
    <property type="term" value="C:plasma membrane"/>
    <property type="evidence" value="ECO:0007669"/>
    <property type="project" value="UniProtKB-SubCell"/>
</dbReference>
<dbReference type="Pfam" id="PF03458">
    <property type="entry name" value="Gly_transporter"/>
    <property type="match status" value="2"/>
</dbReference>
<feature type="transmembrane region" description="Helical" evidence="7">
    <location>
        <begin position="130"/>
        <end position="151"/>
    </location>
</feature>
<organism evidence="9 10">
    <name type="scientific">Candidatus Ventrousia excrementavium</name>
    <dbReference type="NCBI Taxonomy" id="2840961"/>
    <lineage>
        <taxon>Bacteria</taxon>
        <taxon>Bacillati</taxon>
        <taxon>Bacillota</taxon>
        <taxon>Clostridia</taxon>
        <taxon>Eubacteriales</taxon>
        <taxon>Clostridiaceae</taxon>
        <taxon>Clostridiaceae incertae sedis</taxon>
        <taxon>Candidatus Ventrousia</taxon>
    </lineage>
</organism>
<evidence type="ECO:0000256" key="2">
    <source>
        <dbReference type="ARBA" id="ARBA00008193"/>
    </source>
</evidence>